<sequence>MRSSRNVMASSNSVGGAFTIAWRSNPLSVSFPVAYGTTLVPSTTSPSRISCLAEGAAPAMPTRSTKRTRGKVLRMSSAIRVACSWPYVAAGGRLIAMLCVPTRPRT</sequence>
<keyword evidence="2" id="KW-1185">Reference proteome</keyword>
<gene>
    <name evidence="1" type="ORF">BJX68DRAFT_247919</name>
</gene>
<comment type="caution">
    <text evidence="1">The sequence shown here is derived from an EMBL/GenBank/DDBJ whole genome shotgun (WGS) entry which is preliminary data.</text>
</comment>
<dbReference type="Proteomes" id="UP001610444">
    <property type="component" value="Unassembled WGS sequence"/>
</dbReference>
<evidence type="ECO:0000313" key="2">
    <source>
        <dbReference type="Proteomes" id="UP001610444"/>
    </source>
</evidence>
<proteinExistence type="predicted"/>
<reference evidence="1 2" key="1">
    <citation type="submission" date="2024-07" db="EMBL/GenBank/DDBJ databases">
        <title>Section-level genome sequencing and comparative genomics of Aspergillus sections Usti and Cavernicolus.</title>
        <authorList>
            <consortium name="Lawrence Berkeley National Laboratory"/>
            <person name="Nybo J.L."/>
            <person name="Vesth T.C."/>
            <person name="Theobald S."/>
            <person name="Frisvad J.C."/>
            <person name="Larsen T.O."/>
            <person name="Kjaerboelling I."/>
            <person name="Rothschild-Mancinelli K."/>
            <person name="Lyhne E.K."/>
            <person name="Kogle M.E."/>
            <person name="Barry K."/>
            <person name="Clum A."/>
            <person name="Na H."/>
            <person name="Ledsgaard L."/>
            <person name="Lin J."/>
            <person name="Lipzen A."/>
            <person name="Kuo A."/>
            <person name="Riley R."/>
            <person name="Mondo S."/>
            <person name="LaButti K."/>
            <person name="Haridas S."/>
            <person name="Pangalinan J."/>
            <person name="Salamov A.A."/>
            <person name="Simmons B.A."/>
            <person name="Magnuson J.K."/>
            <person name="Chen J."/>
            <person name="Drula E."/>
            <person name="Henrissat B."/>
            <person name="Wiebenga A."/>
            <person name="Lubbers R.J."/>
            <person name="Gomes A.C."/>
            <person name="Macurrencykelacurrency M.R."/>
            <person name="Stajich J."/>
            <person name="Grigoriev I.V."/>
            <person name="Mortensen U.H."/>
            <person name="De vries R.P."/>
            <person name="Baker S.E."/>
            <person name="Andersen M.R."/>
        </authorList>
    </citation>
    <scope>NUCLEOTIDE SEQUENCE [LARGE SCALE GENOMIC DNA]</scope>
    <source>
        <strain evidence="1 2">CBS 756.74</strain>
    </source>
</reference>
<dbReference type="EMBL" id="JBFXLR010000075">
    <property type="protein sequence ID" value="KAL2839332.1"/>
    <property type="molecule type" value="Genomic_DNA"/>
</dbReference>
<accession>A0ABR4JH13</accession>
<protein>
    <submittedName>
        <fullName evidence="1">Uncharacterized protein</fullName>
    </submittedName>
</protein>
<organism evidence="1 2">
    <name type="scientific">Aspergillus pseudodeflectus</name>
    <dbReference type="NCBI Taxonomy" id="176178"/>
    <lineage>
        <taxon>Eukaryota</taxon>
        <taxon>Fungi</taxon>
        <taxon>Dikarya</taxon>
        <taxon>Ascomycota</taxon>
        <taxon>Pezizomycotina</taxon>
        <taxon>Eurotiomycetes</taxon>
        <taxon>Eurotiomycetidae</taxon>
        <taxon>Eurotiales</taxon>
        <taxon>Aspergillaceae</taxon>
        <taxon>Aspergillus</taxon>
        <taxon>Aspergillus subgen. Nidulantes</taxon>
    </lineage>
</organism>
<dbReference type="RefSeq" id="XP_070893501.1">
    <property type="nucleotide sequence ID" value="XM_071041843.1"/>
</dbReference>
<name>A0ABR4JH13_9EURO</name>
<evidence type="ECO:0000313" key="1">
    <source>
        <dbReference type="EMBL" id="KAL2839332.1"/>
    </source>
</evidence>
<dbReference type="GeneID" id="98157007"/>